<name>A0ACB9JW87_9ASTR</name>
<keyword evidence="2" id="KW-1185">Reference proteome</keyword>
<proteinExistence type="predicted"/>
<sequence length="186" mass="20985">MDLTQKRIKTGDRVDSADPSEQQLNLSLIRFTLGIPGLDESYLSRWIGYGFGSLLVLNHFVSSNLTTVTPAQLIDECSHQMVLELNLVHRMCASNFLILVVAIQNDESSKSSDEDDYTMVVKELKKFFKRRGKFVSQPRDEKKSYNNKKASNEKKRYRCGDPNHFIGDCPKPPKKEGKSKALVGGA</sequence>
<gene>
    <name evidence="1" type="ORF">L1987_05709</name>
</gene>
<protein>
    <submittedName>
        <fullName evidence="1">Uncharacterized protein</fullName>
    </submittedName>
</protein>
<comment type="caution">
    <text evidence="1">The sequence shown here is derived from an EMBL/GenBank/DDBJ whole genome shotgun (WGS) entry which is preliminary data.</text>
</comment>
<dbReference type="EMBL" id="CM042019">
    <property type="protein sequence ID" value="KAI3824258.1"/>
    <property type="molecule type" value="Genomic_DNA"/>
</dbReference>
<evidence type="ECO:0000313" key="2">
    <source>
        <dbReference type="Proteomes" id="UP001056120"/>
    </source>
</evidence>
<organism evidence="1 2">
    <name type="scientific">Smallanthus sonchifolius</name>
    <dbReference type="NCBI Taxonomy" id="185202"/>
    <lineage>
        <taxon>Eukaryota</taxon>
        <taxon>Viridiplantae</taxon>
        <taxon>Streptophyta</taxon>
        <taxon>Embryophyta</taxon>
        <taxon>Tracheophyta</taxon>
        <taxon>Spermatophyta</taxon>
        <taxon>Magnoliopsida</taxon>
        <taxon>eudicotyledons</taxon>
        <taxon>Gunneridae</taxon>
        <taxon>Pentapetalae</taxon>
        <taxon>asterids</taxon>
        <taxon>campanulids</taxon>
        <taxon>Asterales</taxon>
        <taxon>Asteraceae</taxon>
        <taxon>Asteroideae</taxon>
        <taxon>Heliantheae alliance</taxon>
        <taxon>Millerieae</taxon>
        <taxon>Smallanthus</taxon>
    </lineage>
</organism>
<reference evidence="2" key="1">
    <citation type="journal article" date="2022" name="Mol. Ecol. Resour.">
        <title>The genomes of chicory, endive, great burdock and yacon provide insights into Asteraceae palaeo-polyploidization history and plant inulin production.</title>
        <authorList>
            <person name="Fan W."/>
            <person name="Wang S."/>
            <person name="Wang H."/>
            <person name="Wang A."/>
            <person name="Jiang F."/>
            <person name="Liu H."/>
            <person name="Zhao H."/>
            <person name="Xu D."/>
            <person name="Zhang Y."/>
        </authorList>
    </citation>
    <scope>NUCLEOTIDE SEQUENCE [LARGE SCALE GENOMIC DNA]</scope>
    <source>
        <strain evidence="2">cv. Yunnan</strain>
    </source>
</reference>
<dbReference type="Proteomes" id="UP001056120">
    <property type="component" value="Linkage Group LG02"/>
</dbReference>
<reference evidence="1 2" key="2">
    <citation type="journal article" date="2022" name="Mol. Ecol. Resour.">
        <title>The genomes of chicory, endive, great burdock and yacon provide insights into Asteraceae paleo-polyploidization history and plant inulin production.</title>
        <authorList>
            <person name="Fan W."/>
            <person name="Wang S."/>
            <person name="Wang H."/>
            <person name="Wang A."/>
            <person name="Jiang F."/>
            <person name="Liu H."/>
            <person name="Zhao H."/>
            <person name="Xu D."/>
            <person name="Zhang Y."/>
        </authorList>
    </citation>
    <scope>NUCLEOTIDE SEQUENCE [LARGE SCALE GENOMIC DNA]</scope>
    <source>
        <strain evidence="2">cv. Yunnan</strain>
        <tissue evidence="1">Leaves</tissue>
    </source>
</reference>
<evidence type="ECO:0000313" key="1">
    <source>
        <dbReference type="EMBL" id="KAI3824258.1"/>
    </source>
</evidence>
<accession>A0ACB9JW87</accession>